<dbReference type="InterPro" id="IPR013108">
    <property type="entry name" value="Amidohydro_3"/>
</dbReference>
<dbReference type="Gene3D" id="2.30.40.10">
    <property type="entry name" value="Urease, subunit C, domain 1"/>
    <property type="match status" value="1"/>
</dbReference>
<feature type="non-terminal residue" evidence="3">
    <location>
        <position position="198"/>
    </location>
</feature>
<dbReference type="GO" id="GO:0016810">
    <property type="term" value="F:hydrolase activity, acting on carbon-nitrogen (but not peptide) bonds"/>
    <property type="evidence" value="ECO:0007669"/>
    <property type="project" value="InterPro"/>
</dbReference>
<protein>
    <recommendedName>
        <fullName evidence="2">Amidohydrolase 3 domain-containing protein</fullName>
    </recommendedName>
</protein>
<dbReference type="EMBL" id="LAZR01006377">
    <property type="protein sequence ID" value="KKM92552.1"/>
    <property type="molecule type" value="Genomic_DNA"/>
</dbReference>
<comment type="caution">
    <text evidence="3">The sequence shown here is derived from an EMBL/GenBank/DDBJ whole genome shotgun (WGS) entry which is preliminary data.</text>
</comment>
<evidence type="ECO:0000256" key="1">
    <source>
        <dbReference type="SAM" id="MobiDB-lite"/>
    </source>
</evidence>
<dbReference type="AlphaFoldDB" id="A0A0F9PGV6"/>
<feature type="region of interest" description="Disordered" evidence="1">
    <location>
        <begin position="170"/>
        <end position="198"/>
    </location>
</feature>
<proteinExistence type="predicted"/>
<name>A0A0F9PGV6_9ZZZZ</name>
<accession>A0A0F9PGV6</accession>
<gene>
    <name evidence="3" type="ORF">LCGC14_1217260</name>
</gene>
<evidence type="ECO:0000313" key="3">
    <source>
        <dbReference type="EMBL" id="KKM92552.1"/>
    </source>
</evidence>
<sequence>MPGISADLILHNTNILTLDPKLPDAEMVAVKGNYIIGVGDKNDISTVSNSSTEMIDCQGLTVIPGFNDSHCHPISFALSLVYVDCSPEKVRGIEDIVEKIRQRAKATSEGEWIRAAGYNELELAEKRHPALRDLDRAAPANPIILLKDTGKTCVLNSLALKITGITGETSDPKAGRIERDPKSGTPTGILSGLIEEVR</sequence>
<feature type="compositionally biased region" description="Basic and acidic residues" evidence="1">
    <location>
        <begin position="170"/>
        <end position="182"/>
    </location>
</feature>
<organism evidence="3">
    <name type="scientific">marine sediment metagenome</name>
    <dbReference type="NCBI Taxonomy" id="412755"/>
    <lineage>
        <taxon>unclassified sequences</taxon>
        <taxon>metagenomes</taxon>
        <taxon>ecological metagenomes</taxon>
    </lineage>
</organism>
<dbReference type="PANTHER" id="PTHR22642:SF2">
    <property type="entry name" value="PROTEIN LONG AFTER FAR-RED 3"/>
    <property type="match status" value="1"/>
</dbReference>
<evidence type="ECO:0000259" key="2">
    <source>
        <dbReference type="Pfam" id="PF07969"/>
    </source>
</evidence>
<dbReference type="SUPFAM" id="SSF51338">
    <property type="entry name" value="Composite domain of metallo-dependent hydrolases"/>
    <property type="match status" value="1"/>
</dbReference>
<reference evidence="3" key="1">
    <citation type="journal article" date="2015" name="Nature">
        <title>Complex archaea that bridge the gap between prokaryotes and eukaryotes.</title>
        <authorList>
            <person name="Spang A."/>
            <person name="Saw J.H."/>
            <person name="Jorgensen S.L."/>
            <person name="Zaremba-Niedzwiedzka K."/>
            <person name="Martijn J."/>
            <person name="Lind A.E."/>
            <person name="van Eijk R."/>
            <person name="Schleper C."/>
            <person name="Guy L."/>
            <person name="Ettema T.J."/>
        </authorList>
    </citation>
    <scope>NUCLEOTIDE SEQUENCE</scope>
</reference>
<dbReference type="Pfam" id="PF07969">
    <property type="entry name" value="Amidohydro_3"/>
    <property type="match status" value="1"/>
</dbReference>
<dbReference type="Gene3D" id="3.10.310.70">
    <property type="match status" value="1"/>
</dbReference>
<dbReference type="PANTHER" id="PTHR22642">
    <property type="entry name" value="IMIDAZOLONEPROPIONASE"/>
    <property type="match status" value="1"/>
</dbReference>
<dbReference type="InterPro" id="IPR011059">
    <property type="entry name" value="Metal-dep_hydrolase_composite"/>
</dbReference>
<feature type="domain" description="Amidohydrolase 3" evidence="2">
    <location>
        <begin position="53"/>
        <end position="191"/>
    </location>
</feature>